<dbReference type="Proteomes" id="UP000738349">
    <property type="component" value="Unassembled WGS sequence"/>
</dbReference>
<dbReference type="EMBL" id="JAGMUV010000003">
    <property type="protein sequence ID" value="KAH7165452.1"/>
    <property type="molecule type" value="Genomic_DNA"/>
</dbReference>
<dbReference type="SUPFAM" id="SSF56601">
    <property type="entry name" value="beta-lactamase/transpeptidase-like"/>
    <property type="match status" value="1"/>
</dbReference>
<dbReference type="GO" id="GO:0016787">
    <property type="term" value="F:hydrolase activity"/>
    <property type="evidence" value="ECO:0007669"/>
    <property type="project" value="UniProtKB-KW"/>
</dbReference>
<evidence type="ECO:0000256" key="1">
    <source>
        <dbReference type="ARBA" id="ARBA00009009"/>
    </source>
</evidence>
<dbReference type="Gene3D" id="3.40.710.10">
    <property type="entry name" value="DD-peptidase/beta-lactamase superfamily"/>
    <property type="match status" value="1"/>
</dbReference>
<proteinExistence type="inferred from homology"/>
<dbReference type="InterPro" id="IPR012338">
    <property type="entry name" value="Beta-lactam/transpept-like"/>
</dbReference>
<dbReference type="Pfam" id="PF00144">
    <property type="entry name" value="Beta-lactamase"/>
    <property type="match status" value="1"/>
</dbReference>
<keyword evidence="5" id="KW-1185">Reference proteome</keyword>
<feature type="domain" description="Beta-lactamase-related" evidence="3">
    <location>
        <begin position="12"/>
        <end position="375"/>
    </location>
</feature>
<keyword evidence="2" id="KW-0378">Hydrolase</keyword>
<dbReference type="OrthoDB" id="428260at2759"/>
<accession>A0A9P9FLM1</accession>
<dbReference type="InterPro" id="IPR001466">
    <property type="entry name" value="Beta-lactam-related"/>
</dbReference>
<evidence type="ECO:0000313" key="4">
    <source>
        <dbReference type="EMBL" id="KAH7165452.1"/>
    </source>
</evidence>
<name>A0A9P9FLM1_9HYPO</name>
<evidence type="ECO:0000256" key="2">
    <source>
        <dbReference type="ARBA" id="ARBA00022801"/>
    </source>
</evidence>
<evidence type="ECO:0000259" key="3">
    <source>
        <dbReference type="Pfam" id="PF00144"/>
    </source>
</evidence>
<evidence type="ECO:0000313" key="5">
    <source>
        <dbReference type="Proteomes" id="UP000738349"/>
    </source>
</evidence>
<dbReference type="PANTHER" id="PTHR43283">
    <property type="entry name" value="BETA-LACTAMASE-RELATED"/>
    <property type="match status" value="1"/>
</dbReference>
<sequence>MDKLNTIFQEHIAQGDDTSNKLLGAAFIVVNSQGVIYSGAAGRIDFDVDSKPFQTDSFTWFASLTKIITTTSIMQIVEQGLVGLDNDVRSFVPELASMQILRGFEADGKPILEDNTRPITLRNLLTHTLGLGYDIADPDLVKWSKYVGRTATNLDWTREGFNTPLKFAPGDGWYYGAAVDWAAQILENITGQTLSEYIQEHIFNPLGIKDSGFWPEKLPQTADRTVGYSYREGDILKPGPPSVPREHEMESGGAGLFSTAHDYAVFLRGLLQGKLVEKQTLQAMFTPQLNKAQSAMLEAIAYTPGVHEALAPEFPAGLAINHGLGGVINVEDVPGKRRKGSLMWSGMSNSRWWIDQETGIASVLVVNVQPFGDAVVKSLYNELELAVYDVVGNQ</sequence>
<dbReference type="AlphaFoldDB" id="A0A9P9FLM1"/>
<protein>
    <submittedName>
        <fullName evidence="4">Beta-lactamase/transpeptidase-like protein</fullName>
    </submittedName>
</protein>
<gene>
    <name evidence="4" type="ORF">EDB81DRAFT_253464</name>
</gene>
<dbReference type="PANTHER" id="PTHR43283:SF17">
    <property type="entry name" value="(LOVD), PUTATIVE (AFU_ORTHOLOGUE AFUA_5G00920)-RELATED"/>
    <property type="match status" value="1"/>
</dbReference>
<organism evidence="4 5">
    <name type="scientific">Dactylonectria macrodidyma</name>
    <dbReference type="NCBI Taxonomy" id="307937"/>
    <lineage>
        <taxon>Eukaryota</taxon>
        <taxon>Fungi</taxon>
        <taxon>Dikarya</taxon>
        <taxon>Ascomycota</taxon>
        <taxon>Pezizomycotina</taxon>
        <taxon>Sordariomycetes</taxon>
        <taxon>Hypocreomycetidae</taxon>
        <taxon>Hypocreales</taxon>
        <taxon>Nectriaceae</taxon>
        <taxon>Dactylonectria</taxon>
    </lineage>
</organism>
<comment type="caution">
    <text evidence="4">The sequence shown here is derived from an EMBL/GenBank/DDBJ whole genome shotgun (WGS) entry which is preliminary data.</text>
</comment>
<reference evidence="4" key="1">
    <citation type="journal article" date="2021" name="Nat. Commun.">
        <title>Genetic determinants of endophytism in the Arabidopsis root mycobiome.</title>
        <authorList>
            <person name="Mesny F."/>
            <person name="Miyauchi S."/>
            <person name="Thiergart T."/>
            <person name="Pickel B."/>
            <person name="Atanasova L."/>
            <person name="Karlsson M."/>
            <person name="Huettel B."/>
            <person name="Barry K.W."/>
            <person name="Haridas S."/>
            <person name="Chen C."/>
            <person name="Bauer D."/>
            <person name="Andreopoulos W."/>
            <person name="Pangilinan J."/>
            <person name="LaButti K."/>
            <person name="Riley R."/>
            <person name="Lipzen A."/>
            <person name="Clum A."/>
            <person name="Drula E."/>
            <person name="Henrissat B."/>
            <person name="Kohler A."/>
            <person name="Grigoriev I.V."/>
            <person name="Martin F.M."/>
            <person name="Hacquard S."/>
        </authorList>
    </citation>
    <scope>NUCLEOTIDE SEQUENCE</scope>
    <source>
        <strain evidence="4">MPI-CAGE-AT-0147</strain>
    </source>
</reference>
<dbReference type="InterPro" id="IPR050789">
    <property type="entry name" value="Diverse_Enzym_Activities"/>
</dbReference>
<comment type="similarity">
    <text evidence="1">Belongs to the class-A beta-lactamase family.</text>
</comment>